<evidence type="ECO:0000313" key="1">
    <source>
        <dbReference type="EMBL" id="CAB4691762.1"/>
    </source>
</evidence>
<protein>
    <submittedName>
        <fullName evidence="1">Unannotated protein</fullName>
    </submittedName>
</protein>
<dbReference type="AlphaFoldDB" id="A0A6J6P0H9"/>
<organism evidence="1">
    <name type="scientific">freshwater metagenome</name>
    <dbReference type="NCBI Taxonomy" id="449393"/>
    <lineage>
        <taxon>unclassified sequences</taxon>
        <taxon>metagenomes</taxon>
        <taxon>ecological metagenomes</taxon>
    </lineage>
</organism>
<gene>
    <name evidence="1" type="ORF">UFOPK2366_00799</name>
</gene>
<reference evidence="1" key="1">
    <citation type="submission" date="2020-05" db="EMBL/GenBank/DDBJ databases">
        <authorList>
            <person name="Chiriac C."/>
            <person name="Salcher M."/>
            <person name="Ghai R."/>
            <person name="Kavagutti S V."/>
        </authorList>
    </citation>
    <scope>NUCLEOTIDE SEQUENCE</scope>
</reference>
<dbReference type="EMBL" id="CAEZXM010000129">
    <property type="protein sequence ID" value="CAB4691762.1"/>
    <property type="molecule type" value="Genomic_DNA"/>
</dbReference>
<accession>A0A6J6P0H9</accession>
<proteinExistence type="predicted"/>
<sequence length="243" mass="24382">MALTRPSASSIDPVVAVTTVSTVGDTVDSAGAPVGAVLATTLTVIGMTTVAPAFDSMLRSALWVPSVVELNDTLNPHGVITSIGTLLQSSESVNIPASGPVMLMLPTSRKPSPMFERAIGCTTPGAASLRLPKSSAATEACITGCGNATIGELGVETSVSGEPLRSVNETITLKAPPTMRASGVKAWAFAPTMSTPSSCHWYAKPVPSGSAKPSASAMLVMSATTSTVAIGWVGVTTGAPVAG</sequence>
<name>A0A6J6P0H9_9ZZZZ</name>